<dbReference type="EMBL" id="JAGIZA010000011">
    <property type="protein sequence ID" value="MBP0494548.1"/>
    <property type="molecule type" value="Genomic_DNA"/>
</dbReference>
<gene>
    <name evidence="1" type="ORF">J5Y10_17325</name>
</gene>
<dbReference type="AlphaFoldDB" id="A0A940S8U3"/>
<evidence type="ECO:0000313" key="2">
    <source>
        <dbReference type="Proteomes" id="UP000677537"/>
    </source>
</evidence>
<name>A0A940S8U3_9PROT</name>
<evidence type="ECO:0000313" key="1">
    <source>
        <dbReference type="EMBL" id="MBP0494548.1"/>
    </source>
</evidence>
<protein>
    <submittedName>
        <fullName evidence="1">Uncharacterized protein</fullName>
    </submittedName>
</protein>
<organism evidence="1 2">
    <name type="scientific">Roseomonas indoligenes</name>
    <dbReference type="NCBI Taxonomy" id="2820811"/>
    <lineage>
        <taxon>Bacteria</taxon>
        <taxon>Pseudomonadati</taxon>
        <taxon>Pseudomonadota</taxon>
        <taxon>Alphaproteobacteria</taxon>
        <taxon>Acetobacterales</taxon>
        <taxon>Roseomonadaceae</taxon>
        <taxon>Roseomonas</taxon>
    </lineage>
</organism>
<proteinExistence type="predicted"/>
<sequence length="63" mass="6595">MERKSINLLDVAVGSRLSLADGSVVEVVDNPGDGTWIMCRDPGAPADAKDIPVFANDVVEVLG</sequence>
<dbReference type="RefSeq" id="WP_209375300.1">
    <property type="nucleotide sequence ID" value="NZ_JAGIZA010000011.1"/>
</dbReference>
<reference evidence="1" key="1">
    <citation type="submission" date="2021-03" db="EMBL/GenBank/DDBJ databases">
        <authorList>
            <person name="So Y."/>
        </authorList>
    </citation>
    <scope>NUCLEOTIDE SEQUENCE</scope>
    <source>
        <strain evidence="1">SG15</strain>
    </source>
</reference>
<keyword evidence="2" id="KW-1185">Reference proteome</keyword>
<comment type="caution">
    <text evidence="1">The sequence shown here is derived from an EMBL/GenBank/DDBJ whole genome shotgun (WGS) entry which is preliminary data.</text>
</comment>
<accession>A0A940S8U3</accession>
<dbReference type="Proteomes" id="UP000677537">
    <property type="component" value="Unassembled WGS sequence"/>
</dbReference>